<name>A0ABM8WPZ0_9BURK</name>
<comment type="similarity">
    <text evidence="1">Belongs to the low molecular weight phosphotyrosine protein phosphatase family.</text>
</comment>
<dbReference type="InterPro" id="IPR050438">
    <property type="entry name" value="LMW_PTPase"/>
</dbReference>
<evidence type="ECO:0000256" key="4">
    <source>
        <dbReference type="ARBA" id="ARBA00022912"/>
    </source>
</evidence>
<comment type="catalytic activity">
    <reaction evidence="5">
        <text>O-phospho-L-tyrosyl-[protein] + H2O = L-tyrosyl-[protein] + phosphate</text>
        <dbReference type="Rhea" id="RHEA:10684"/>
        <dbReference type="Rhea" id="RHEA-COMP:10136"/>
        <dbReference type="Rhea" id="RHEA-COMP:20101"/>
        <dbReference type="ChEBI" id="CHEBI:15377"/>
        <dbReference type="ChEBI" id="CHEBI:43474"/>
        <dbReference type="ChEBI" id="CHEBI:46858"/>
        <dbReference type="ChEBI" id="CHEBI:61978"/>
        <dbReference type="EC" id="3.1.3.48"/>
    </reaction>
</comment>
<evidence type="ECO:0000313" key="8">
    <source>
        <dbReference type="Proteomes" id="UP000721236"/>
    </source>
</evidence>
<evidence type="ECO:0000256" key="3">
    <source>
        <dbReference type="ARBA" id="ARBA00022801"/>
    </source>
</evidence>
<keyword evidence="4" id="KW-0904">Protein phosphatase</keyword>
<protein>
    <recommendedName>
        <fullName evidence="2">protein-tyrosine-phosphatase</fullName>
        <ecNumber evidence="2">3.1.3.48</ecNumber>
    </recommendedName>
</protein>
<accession>A0ABM8WPZ0</accession>
<evidence type="ECO:0000256" key="2">
    <source>
        <dbReference type="ARBA" id="ARBA00013064"/>
    </source>
</evidence>
<feature type="domain" description="Phosphotyrosine protein phosphatase I" evidence="6">
    <location>
        <begin position="3"/>
        <end position="140"/>
    </location>
</feature>
<dbReference type="RefSeq" id="WP_222204289.1">
    <property type="nucleotide sequence ID" value="NZ_CAJZAH010000001.1"/>
</dbReference>
<dbReference type="PANTHER" id="PTHR11717">
    <property type="entry name" value="LOW MOLECULAR WEIGHT PROTEIN TYROSINE PHOSPHATASE"/>
    <property type="match status" value="1"/>
</dbReference>
<evidence type="ECO:0000313" key="7">
    <source>
        <dbReference type="EMBL" id="CAG9169372.1"/>
    </source>
</evidence>
<dbReference type="PRINTS" id="PR00719">
    <property type="entry name" value="LMWPTPASE"/>
</dbReference>
<keyword evidence="3 7" id="KW-0378">Hydrolase</keyword>
<dbReference type="CDD" id="cd16343">
    <property type="entry name" value="LMWPTP"/>
    <property type="match status" value="1"/>
</dbReference>
<evidence type="ECO:0000256" key="1">
    <source>
        <dbReference type="ARBA" id="ARBA00011063"/>
    </source>
</evidence>
<dbReference type="Proteomes" id="UP000721236">
    <property type="component" value="Unassembled WGS sequence"/>
</dbReference>
<organism evidence="7 8">
    <name type="scientific">Cupriavidus respiraculi</name>
    <dbReference type="NCBI Taxonomy" id="195930"/>
    <lineage>
        <taxon>Bacteria</taxon>
        <taxon>Pseudomonadati</taxon>
        <taxon>Pseudomonadota</taxon>
        <taxon>Betaproteobacteria</taxon>
        <taxon>Burkholderiales</taxon>
        <taxon>Burkholderiaceae</taxon>
        <taxon>Cupriavidus</taxon>
    </lineage>
</organism>
<dbReference type="InterPro" id="IPR036196">
    <property type="entry name" value="Ptyr_pPase_sf"/>
</dbReference>
<sequence length="157" mass="16909">MIQSILVVCLGNICRSPMAETLLREALPNCQIASAGLAPLEGAAADPRAVSLLGAEGSAIRAHRARTVNAALIDWADLVLVMDGEQRDELEERFPQARGKVYRLCEFVHADVPDPFGCSQNMFSIVLGLIKQGIESWSVRIQATRANVPANCHGEAS</sequence>
<evidence type="ECO:0000256" key="5">
    <source>
        <dbReference type="ARBA" id="ARBA00051722"/>
    </source>
</evidence>
<dbReference type="PANTHER" id="PTHR11717:SF31">
    <property type="entry name" value="LOW MOLECULAR WEIGHT PROTEIN-TYROSINE-PHOSPHATASE ETP-RELATED"/>
    <property type="match status" value="1"/>
</dbReference>
<dbReference type="InterPro" id="IPR023485">
    <property type="entry name" value="Ptyr_pPase"/>
</dbReference>
<dbReference type="EC" id="3.1.3.48" evidence="2"/>
<dbReference type="GO" id="GO:0004725">
    <property type="term" value="F:protein tyrosine phosphatase activity"/>
    <property type="evidence" value="ECO:0007669"/>
    <property type="project" value="UniProtKB-EC"/>
</dbReference>
<dbReference type="Pfam" id="PF01451">
    <property type="entry name" value="LMWPc"/>
    <property type="match status" value="1"/>
</dbReference>
<dbReference type="SUPFAM" id="SSF52788">
    <property type="entry name" value="Phosphotyrosine protein phosphatases I"/>
    <property type="match status" value="1"/>
</dbReference>
<dbReference type="InterPro" id="IPR017867">
    <property type="entry name" value="Tyr_phospatase_low_mol_wt"/>
</dbReference>
<proteinExistence type="inferred from homology"/>
<reference evidence="7 8" key="1">
    <citation type="submission" date="2021-08" db="EMBL/GenBank/DDBJ databases">
        <authorList>
            <person name="Peeters C."/>
        </authorList>
    </citation>
    <scope>NUCLEOTIDE SEQUENCE [LARGE SCALE GENOMIC DNA]</scope>
    <source>
        <strain evidence="7 8">LMG 21510</strain>
    </source>
</reference>
<dbReference type="EMBL" id="CAJZAH010000001">
    <property type="protein sequence ID" value="CAG9169372.1"/>
    <property type="molecule type" value="Genomic_DNA"/>
</dbReference>
<gene>
    <name evidence="7" type="primary">ptp</name>
    <name evidence="7" type="ORF">LMG21510_01404</name>
</gene>
<comment type="caution">
    <text evidence="7">The sequence shown here is derived from an EMBL/GenBank/DDBJ whole genome shotgun (WGS) entry which is preliminary data.</text>
</comment>
<dbReference type="SMART" id="SM00226">
    <property type="entry name" value="LMWPc"/>
    <property type="match status" value="1"/>
</dbReference>
<dbReference type="Gene3D" id="3.40.50.2300">
    <property type="match status" value="1"/>
</dbReference>
<keyword evidence="8" id="KW-1185">Reference proteome</keyword>
<evidence type="ECO:0000259" key="6">
    <source>
        <dbReference type="SMART" id="SM00226"/>
    </source>
</evidence>